<evidence type="ECO:0000256" key="1">
    <source>
        <dbReference type="SAM" id="MobiDB-lite"/>
    </source>
</evidence>
<sequence>DIVVLVKKKKLVDDEDRTSKKQNTEQVRAVEQVLPPEINAVKKNTPTNQKQRTTLTNKSNQRETPKSMRNKKIENEVNSTFGTKTNKTDQEM</sequence>
<feature type="compositionally biased region" description="Polar residues" evidence="1">
    <location>
        <begin position="76"/>
        <end position="85"/>
    </location>
</feature>
<feature type="compositionally biased region" description="Polar residues" evidence="1">
    <location>
        <begin position="42"/>
        <end position="59"/>
    </location>
</feature>
<protein>
    <submittedName>
        <fullName evidence="2">Uncharacterized protein</fullName>
    </submittedName>
</protein>
<reference evidence="2" key="1">
    <citation type="submission" date="2021-02" db="EMBL/GenBank/DDBJ databases">
        <authorList>
            <person name="Nowell W R."/>
        </authorList>
    </citation>
    <scope>NUCLEOTIDE SEQUENCE</scope>
    <source>
        <strain evidence="2">Ploen Becks lab</strain>
    </source>
</reference>
<organism evidence="2 3">
    <name type="scientific">Brachionus calyciflorus</name>
    <dbReference type="NCBI Taxonomy" id="104777"/>
    <lineage>
        <taxon>Eukaryota</taxon>
        <taxon>Metazoa</taxon>
        <taxon>Spiralia</taxon>
        <taxon>Gnathifera</taxon>
        <taxon>Rotifera</taxon>
        <taxon>Eurotatoria</taxon>
        <taxon>Monogononta</taxon>
        <taxon>Pseudotrocha</taxon>
        <taxon>Ploima</taxon>
        <taxon>Brachionidae</taxon>
        <taxon>Brachionus</taxon>
    </lineage>
</organism>
<accession>A0A814TBG2</accession>
<feature type="non-terminal residue" evidence="2">
    <location>
        <position position="1"/>
    </location>
</feature>
<feature type="compositionally biased region" description="Basic and acidic residues" evidence="1">
    <location>
        <begin position="60"/>
        <end position="75"/>
    </location>
</feature>
<dbReference type="AlphaFoldDB" id="A0A814TBG2"/>
<comment type="caution">
    <text evidence="2">The sequence shown here is derived from an EMBL/GenBank/DDBJ whole genome shotgun (WGS) entry which is preliminary data.</text>
</comment>
<dbReference type="Proteomes" id="UP000663879">
    <property type="component" value="Unassembled WGS sequence"/>
</dbReference>
<gene>
    <name evidence="2" type="ORF">OXX778_LOCUS23464</name>
</gene>
<keyword evidence="3" id="KW-1185">Reference proteome</keyword>
<feature type="region of interest" description="Disordered" evidence="1">
    <location>
        <begin position="39"/>
        <end position="92"/>
    </location>
</feature>
<name>A0A814TBG2_9BILA</name>
<evidence type="ECO:0000313" key="2">
    <source>
        <dbReference type="EMBL" id="CAF1156019.1"/>
    </source>
</evidence>
<proteinExistence type="predicted"/>
<evidence type="ECO:0000313" key="3">
    <source>
        <dbReference type="Proteomes" id="UP000663879"/>
    </source>
</evidence>
<dbReference type="EMBL" id="CAJNOC010012901">
    <property type="protein sequence ID" value="CAF1156019.1"/>
    <property type="molecule type" value="Genomic_DNA"/>
</dbReference>